<dbReference type="Pfam" id="PF08398">
    <property type="entry name" value="Phospholip_A2_4"/>
    <property type="match status" value="1"/>
</dbReference>
<accession>A0ABP1RMK0</accession>
<evidence type="ECO:0000256" key="1">
    <source>
        <dbReference type="SAM" id="MobiDB-lite"/>
    </source>
</evidence>
<comment type="caution">
    <text evidence="3">The sequence shown here is derived from an EMBL/GenBank/DDBJ whole genome shotgun (WGS) entry which is preliminary data.</text>
</comment>
<dbReference type="InterPro" id="IPR013607">
    <property type="entry name" value="Phospholipase_A2-like"/>
</dbReference>
<dbReference type="Proteomes" id="UP001642540">
    <property type="component" value="Unassembled WGS sequence"/>
</dbReference>
<feature type="domain" description="Phospholipase A2-like" evidence="2">
    <location>
        <begin position="120"/>
        <end position="170"/>
    </location>
</feature>
<sequence>MATSVHIPEYELEEWRDEILRGTLSESRQKQFFSQLDSRPIQETAIDIDESEYSPLLTSSDATGLSIGSSSSVISSLSASAGVIGVGAEAAATTALYAPPIVIGAVAVGVAVKGVIDYKQAHYPGHNYLGPGTKLESAGEPVDSDDKIAKAHDIAYSKAKTREDIVAADNKAVHSFHSDFISHGNIHSAIGEVGIQAKQAVEYYLGPIYPHIEGTASFADGYLATVSTTQSWPLIERGKESAQHHRRRHRKKARELKNNNK</sequence>
<proteinExistence type="predicted"/>
<feature type="compositionally biased region" description="Basic residues" evidence="1">
    <location>
        <begin position="244"/>
        <end position="254"/>
    </location>
</feature>
<evidence type="ECO:0000259" key="2">
    <source>
        <dbReference type="Pfam" id="PF08398"/>
    </source>
</evidence>
<keyword evidence="4" id="KW-1185">Reference proteome</keyword>
<dbReference type="EMBL" id="CAXLJM020000085">
    <property type="protein sequence ID" value="CAL8130895.1"/>
    <property type="molecule type" value="Genomic_DNA"/>
</dbReference>
<feature type="region of interest" description="Disordered" evidence="1">
    <location>
        <begin position="235"/>
        <end position="261"/>
    </location>
</feature>
<evidence type="ECO:0000313" key="3">
    <source>
        <dbReference type="EMBL" id="CAL8130895.1"/>
    </source>
</evidence>
<reference evidence="3 4" key="1">
    <citation type="submission" date="2024-08" db="EMBL/GenBank/DDBJ databases">
        <authorList>
            <person name="Cucini C."/>
            <person name="Frati F."/>
        </authorList>
    </citation>
    <scope>NUCLEOTIDE SEQUENCE [LARGE SCALE GENOMIC DNA]</scope>
</reference>
<gene>
    <name evidence="3" type="ORF">ODALV1_LOCUS23935</name>
</gene>
<protein>
    <recommendedName>
        <fullName evidence="2">Phospholipase A2-like domain-containing protein</fullName>
    </recommendedName>
</protein>
<evidence type="ECO:0000313" key="4">
    <source>
        <dbReference type="Proteomes" id="UP001642540"/>
    </source>
</evidence>
<name>A0ABP1RMK0_9HEXA</name>
<organism evidence="3 4">
    <name type="scientific">Orchesella dallaii</name>
    <dbReference type="NCBI Taxonomy" id="48710"/>
    <lineage>
        <taxon>Eukaryota</taxon>
        <taxon>Metazoa</taxon>
        <taxon>Ecdysozoa</taxon>
        <taxon>Arthropoda</taxon>
        <taxon>Hexapoda</taxon>
        <taxon>Collembola</taxon>
        <taxon>Entomobryomorpha</taxon>
        <taxon>Entomobryoidea</taxon>
        <taxon>Orchesellidae</taxon>
        <taxon>Orchesellinae</taxon>
        <taxon>Orchesella</taxon>
    </lineage>
</organism>